<dbReference type="EMBL" id="JACBPP010000003">
    <property type="protein sequence ID" value="KAF8002785.1"/>
    <property type="molecule type" value="Genomic_DNA"/>
</dbReference>
<accession>A0A8H7GTE5</accession>
<dbReference type="Pfam" id="PF01522">
    <property type="entry name" value="Polysacc_deac_1"/>
    <property type="match status" value="1"/>
</dbReference>
<dbReference type="InterPro" id="IPR011330">
    <property type="entry name" value="Glyco_hydro/deAcase_b/a-brl"/>
</dbReference>
<keyword evidence="4" id="KW-0119">Carbohydrate metabolism</keyword>
<dbReference type="Gene3D" id="3.20.20.370">
    <property type="entry name" value="Glycoside hydrolase/deacetylase"/>
    <property type="match status" value="1"/>
</dbReference>
<keyword evidence="3" id="KW-0378">Hydrolase</keyword>
<dbReference type="GO" id="GO:0006032">
    <property type="term" value="P:chitin catabolic process"/>
    <property type="evidence" value="ECO:0007669"/>
    <property type="project" value="UniProtKB-KW"/>
</dbReference>
<dbReference type="PANTHER" id="PTHR10587:SF133">
    <property type="entry name" value="CHITIN DEACETYLASE 1-RELATED"/>
    <property type="match status" value="1"/>
</dbReference>
<dbReference type="PROSITE" id="PS51677">
    <property type="entry name" value="NODB"/>
    <property type="match status" value="1"/>
</dbReference>
<keyword evidence="2" id="KW-0479">Metal-binding</keyword>
<comment type="caution">
    <text evidence="10">The sequence shown here is derived from an EMBL/GenBank/DDBJ whole genome shotgun (WGS) entry which is preliminary data.</text>
</comment>
<dbReference type="GO" id="GO:0046872">
    <property type="term" value="F:metal ion binding"/>
    <property type="evidence" value="ECO:0007669"/>
    <property type="project" value="UniProtKB-KW"/>
</dbReference>
<dbReference type="AlphaFoldDB" id="A0A8H7GTE5"/>
<feature type="domain" description="NodB homology" evidence="9">
    <location>
        <begin position="112"/>
        <end position="303"/>
    </location>
</feature>
<evidence type="ECO:0000256" key="4">
    <source>
        <dbReference type="ARBA" id="ARBA00023024"/>
    </source>
</evidence>
<keyword evidence="5" id="KW-0170">Cobalt</keyword>
<keyword evidence="8" id="KW-0732">Signal</keyword>
<dbReference type="InterPro" id="IPR002509">
    <property type="entry name" value="NODB_dom"/>
</dbReference>
<feature type="chain" id="PRO_5034825370" description="chitin deacetylase" evidence="8">
    <location>
        <begin position="23"/>
        <end position="316"/>
    </location>
</feature>
<evidence type="ECO:0000256" key="8">
    <source>
        <dbReference type="SAM" id="SignalP"/>
    </source>
</evidence>
<sequence length="316" mass="35700">MMIVFLYIFTAGASIIAETVLAFRPLDTPEAFALEEPLSFPQWLTDFTGLTEWPGMDPPYIPLDYIDFSTLPENLGNWVHTQGNCNAEYNNIDVCSFDCWACVLPEDVVSCPKLSQTFDDGPTPFTLNLIKKIDVPVTFFTIGVNVIRFPQVYRETADKGHVMASHTWSHKFLPSLTNEEIVAQIQWSVWAMNATHNHLPKWFRPPYGGIDNRVRGILRLFGMQAVLWDFDSLDWALAAGQGSETEESLQQRVREFSQERGNKGLMLEHDSFEKTVQIGINMFDVVGRDQLTVPQCVHGADYMQTWGIGPGAFPIA</sequence>
<evidence type="ECO:0000256" key="3">
    <source>
        <dbReference type="ARBA" id="ARBA00022801"/>
    </source>
</evidence>
<evidence type="ECO:0000256" key="5">
    <source>
        <dbReference type="ARBA" id="ARBA00023285"/>
    </source>
</evidence>
<gene>
    <name evidence="10" type="ORF">HF325_002030</name>
</gene>
<dbReference type="InterPro" id="IPR050248">
    <property type="entry name" value="Polysacc_deacetylase_ArnD"/>
</dbReference>
<evidence type="ECO:0000259" key="9">
    <source>
        <dbReference type="PROSITE" id="PS51677"/>
    </source>
</evidence>
<dbReference type="GO" id="GO:0005628">
    <property type="term" value="C:prospore membrane"/>
    <property type="evidence" value="ECO:0007669"/>
    <property type="project" value="TreeGrafter"/>
</dbReference>
<feature type="signal peptide" evidence="8">
    <location>
        <begin position="1"/>
        <end position="22"/>
    </location>
</feature>
<comment type="catalytic activity">
    <reaction evidence="7">
        <text>[(1-&gt;4)-N-acetyl-beta-D-glucosaminyl](n) + n H2O = chitosan + n acetate</text>
        <dbReference type="Rhea" id="RHEA:10464"/>
        <dbReference type="Rhea" id="RHEA-COMP:9593"/>
        <dbReference type="Rhea" id="RHEA-COMP:9597"/>
        <dbReference type="ChEBI" id="CHEBI:15377"/>
        <dbReference type="ChEBI" id="CHEBI:17029"/>
        <dbReference type="ChEBI" id="CHEBI:30089"/>
        <dbReference type="ChEBI" id="CHEBI:57704"/>
        <dbReference type="EC" id="3.5.1.41"/>
    </reaction>
    <physiologicalReaction direction="left-to-right" evidence="7">
        <dbReference type="Rhea" id="RHEA:10465"/>
    </physiologicalReaction>
</comment>
<keyword evidence="4" id="KW-0624">Polysaccharide degradation</keyword>
<dbReference type="PANTHER" id="PTHR10587">
    <property type="entry name" value="GLYCOSYL TRANSFERASE-RELATED"/>
    <property type="match status" value="1"/>
</dbReference>
<comment type="cofactor">
    <cofactor evidence="1">
        <name>Co(2+)</name>
        <dbReference type="ChEBI" id="CHEBI:48828"/>
    </cofactor>
</comment>
<dbReference type="Proteomes" id="UP000649328">
    <property type="component" value="Unassembled WGS sequence"/>
</dbReference>
<dbReference type="GO" id="GO:0005975">
    <property type="term" value="P:carbohydrate metabolic process"/>
    <property type="evidence" value="ECO:0007669"/>
    <property type="project" value="InterPro"/>
</dbReference>
<protein>
    <recommendedName>
        <fullName evidence="6">chitin deacetylase</fullName>
        <ecNumber evidence="6">3.5.1.41</ecNumber>
    </recommendedName>
</protein>
<proteinExistence type="predicted"/>
<evidence type="ECO:0000256" key="1">
    <source>
        <dbReference type="ARBA" id="ARBA00001941"/>
    </source>
</evidence>
<dbReference type="EC" id="3.5.1.41" evidence="6"/>
<evidence type="ECO:0000256" key="6">
    <source>
        <dbReference type="ARBA" id="ARBA00024056"/>
    </source>
</evidence>
<reference evidence="10" key="1">
    <citation type="submission" date="2020-10" db="EMBL/GenBank/DDBJ databases">
        <title>The Whole-Genome Sequence of Metschnikowia persimmonesis, a Novel Endophytic Yeast Species Isolated from Medicinal Plant Diospyros kaki Thumb.</title>
        <authorList>
            <person name="Rahmat E."/>
            <person name="Kang Y."/>
        </authorList>
    </citation>
    <scope>NUCLEOTIDE SEQUENCE</scope>
    <source>
        <strain evidence="10">KIOM G15050</strain>
    </source>
</reference>
<dbReference type="OrthoDB" id="2125469at2759"/>
<dbReference type="GO" id="GO:0004099">
    <property type="term" value="F:chitin deacetylase activity"/>
    <property type="evidence" value="ECO:0007669"/>
    <property type="project" value="UniProtKB-EC"/>
</dbReference>
<keyword evidence="11" id="KW-1185">Reference proteome</keyword>
<keyword evidence="4" id="KW-0146">Chitin degradation</keyword>
<dbReference type="SUPFAM" id="SSF88713">
    <property type="entry name" value="Glycoside hydrolase/deacetylase"/>
    <property type="match status" value="1"/>
</dbReference>
<evidence type="ECO:0000313" key="10">
    <source>
        <dbReference type="EMBL" id="KAF8002785.1"/>
    </source>
</evidence>
<name>A0A8H7GTE5_9ASCO</name>
<evidence type="ECO:0000256" key="2">
    <source>
        <dbReference type="ARBA" id="ARBA00022723"/>
    </source>
</evidence>
<evidence type="ECO:0000313" key="11">
    <source>
        <dbReference type="Proteomes" id="UP000649328"/>
    </source>
</evidence>
<organism evidence="10 11">
    <name type="scientific">Metschnikowia pulcherrima</name>
    <dbReference type="NCBI Taxonomy" id="27326"/>
    <lineage>
        <taxon>Eukaryota</taxon>
        <taxon>Fungi</taxon>
        <taxon>Dikarya</taxon>
        <taxon>Ascomycota</taxon>
        <taxon>Saccharomycotina</taxon>
        <taxon>Pichiomycetes</taxon>
        <taxon>Metschnikowiaceae</taxon>
        <taxon>Metschnikowia</taxon>
    </lineage>
</organism>
<evidence type="ECO:0000256" key="7">
    <source>
        <dbReference type="ARBA" id="ARBA00048494"/>
    </source>
</evidence>
<dbReference type="GO" id="GO:0030476">
    <property type="term" value="P:ascospore wall assembly"/>
    <property type="evidence" value="ECO:0007669"/>
    <property type="project" value="TreeGrafter"/>
</dbReference>